<protein>
    <submittedName>
        <fullName evidence="1">Uncharacterized protein</fullName>
    </submittedName>
</protein>
<reference evidence="1" key="1">
    <citation type="submission" date="2014-09" db="EMBL/GenBank/DDBJ databases">
        <authorList>
            <person name="Magalhaes I.L.F."/>
            <person name="Oliveira U."/>
            <person name="Santos F.R."/>
            <person name="Vidigal T.H.D.A."/>
            <person name="Brescovit A.D."/>
            <person name="Santos A.J."/>
        </authorList>
    </citation>
    <scope>NUCLEOTIDE SEQUENCE</scope>
    <source>
        <tissue evidence="1">Shoot tissue taken approximately 20 cm above the soil surface</tissue>
    </source>
</reference>
<dbReference type="AlphaFoldDB" id="A0A0A9E0T6"/>
<dbReference type="EMBL" id="GBRH01204274">
    <property type="protein sequence ID" value="JAD93621.1"/>
    <property type="molecule type" value="Transcribed_RNA"/>
</dbReference>
<proteinExistence type="predicted"/>
<organism evidence="1">
    <name type="scientific">Arundo donax</name>
    <name type="common">Giant reed</name>
    <name type="synonym">Donax arundinaceus</name>
    <dbReference type="NCBI Taxonomy" id="35708"/>
    <lineage>
        <taxon>Eukaryota</taxon>
        <taxon>Viridiplantae</taxon>
        <taxon>Streptophyta</taxon>
        <taxon>Embryophyta</taxon>
        <taxon>Tracheophyta</taxon>
        <taxon>Spermatophyta</taxon>
        <taxon>Magnoliopsida</taxon>
        <taxon>Liliopsida</taxon>
        <taxon>Poales</taxon>
        <taxon>Poaceae</taxon>
        <taxon>PACMAD clade</taxon>
        <taxon>Arundinoideae</taxon>
        <taxon>Arundineae</taxon>
        <taxon>Arundo</taxon>
    </lineage>
</organism>
<sequence length="79" mass="8454">MVAPCIYPCCIARTWLLFAAESILLPGSCCICVPGAMFAWAATLSCWLIPPSCFMSLAKLSGKIPESICMLPGEVPRTT</sequence>
<accession>A0A0A9E0T6</accession>
<reference evidence="1" key="2">
    <citation type="journal article" date="2015" name="Data Brief">
        <title>Shoot transcriptome of the giant reed, Arundo donax.</title>
        <authorList>
            <person name="Barrero R.A."/>
            <person name="Guerrero F.D."/>
            <person name="Moolhuijzen P."/>
            <person name="Goolsby J.A."/>
            <person name="Tidwell J."/>
            <person name="Bellgard S.E."/>
            <person name="Bellgard M.I."/>
        </authorList>
    </citation>
    <scope>NUCLEOTIDE SEQUENCE</scope>
    <source>
        <tissue evidence="1">Shoot tissue taken approximately 20 cm above the soil surface</tissue>
    </source>
</reference>
<evidence type="ECO:0000313" key="1">
    <source>
        <dbReference type="EMBL" id="JAD93621.1"/>
    </source>
</evidence>
<name>A0A0A9E0T6_ARUDO</name>